<keyword evidence="1" id="KW-0812">Transmembrane</keyword>
<evidence type="ECO:0000313" key="2">
    <source>
        <dbReference type="EMBL" id="GAA4922000.1"/>
    </source>
</evidence>
<comment type="caution">
    <text evidence="2">The sequence shown here is derived from an EMBL/GenBank/DDBJ whole genome shotgun (WGS) entry which is preliminary data.</text>
</comment>
<gene>
    <name evidence="2" type="ORF">GCM10023313_27400</name>
</gene>
<keyword evidence="1" id="KW-0472">Membrane</keyword>
<dbReference type="RefSeq" id="WP_345331778.1">
    <property type="nucleotide sequence ID" value="NZ_BAABJI010000002.1"/>
</dbReference>
<name>A0ABP9FYM3_9SPHI</name>
<feature type="transmembrane region" description="Helical" evidence="1">
    <location>
        <begin position="120"/>
        <end position="141"/>
    </location>
</feature>
<reference evidence="3" key="1">
    <citation type="journal article" date="2019" name="Int. J. Syst. Evol. Microbiol.">
        <title>The Global Catalogue of Microorganisms (GCM) 10K type strain sequencing project: providing services to taxonomists for standard genome sequencing and annotation.</title>
        <authorList>
            <consortium name="The Broad Institute Genomics Platform"/>
            <consortium name="The Broad Institute Genome Sequencing Center for Infectious Disease"/>
            <person name="Wu L."/>
            <person name="Ma J."/>
        </authorList>
    </citation>
    <scope>NUCLEOTIDE SEQUENCE [LARGE SCALE GENOMIC DNA]</scope>
    <source>
        <strain evidence="3">JCM 18283</strain>
    </source>
</reference>
<dbReference type="EMBL" id="BAABJI010000002">
    <property type="protein sequence ID" value="GAA4922000.1"/>
    <property type="molecule type" value="Genomic_DNA"/>
</dbReference>
<evidence type="ECO:0000256" key="1">
    <source>
        <dbReference type="SAM" id="Phobius"/>
    </source>
</evidence>
<proteinExistence type="predicted"/>
<dbReference type="Proteomes" id="UP001501436">
    <property type="component" value="Unassembled WGS sequence"/>
</dbReference>
<sequence length="164" mass="19270">MQEYINSGILETYVLGCASEQEAREVLSMKEKYPEVKDALLELENDMERLAASMAIDPPDNLWPQIAHEINEIVLREQFQPQLYRESVDKGEKTNTDSKSQYIDIESEATHMRIHKVWRWVFAAVFVLGKIFLGFAIYYYLENRQMNEQVNELKTELKQMKSTK</sequence>
<keyword evidence="3" id="KW-1185">Reference proteome</keyword>
<organism evidence="2 3">
    <name type="scientific">Mucilaginibacter defluvii</name>
    <dbReference type="NCBI Taxonomy" id="1196019"/>
    <lineage>
        <taxon>Bacteria</taxon>
        <taxon>Pseudomonadati</taxon>
        <taxon>Bacteroidota</taxon>
        <taxon>Sphingobacteriia</taxon>
        <taxon>Sphingobacteriales</taxon>
        <taxon>Sphingobacteriaceae</taxon>
        <taxon>Mucilaginibacter</taxon>
    </lineage>
</organism>
<keyword evidence="1" id="KW-1133">Transmembrane helix</keyword>
<accession>A0ABP9FYM3</accession>
<evidence type="ECO:0000313" key="3">
    <source>
        <dbReference type="Proteomes" id="UP001501436"/>
    </source>
</evidence>
<protein>
    <submittedName>
        <fullName evidence="2">Uncharacterized protein</fullName>
    </submittedName>
</protein>